<keyword evidence="3" id="KW-1185">Reference proteome</keyword>
<sequence>MQQFQPIPSQELELNWLELELFNFTLKILVLFEIENLKYRSENSSQSISNSKSNFKIRNRNRNEKLNSKSNLRNELRIRTEATFKIKLPNSRSQSRVSIISNE</sequence>
<feature type="compositionally biased region" description="Low complexity" evidence="1">
    <location>
        <begin position="42"/>
        <end position="54"/>
    </location>
</feature>
<name>A0A820F918_9BILA</name>
<feature type="compositionally biased region" description="Basic and acidic residues" evidence="1">
    <location>
        <begin position="61"/>
        <end position="72"/>
    </location>
</feature>
<reference evidence="2" key="1">
    <citation type="submission" date="2021-02" db="EMBL/GenBank/DDBJ databases">
        <authorList>
            <person name="Nowell W R."/>
        </authorList>
    </citation>
    <scope>NUCLEOTIDE SEQUENCE</scope>
</reference>
<gene>
    <name evidence="2" type="ORF">OVN521_LOCUS29525</name>
</gene>
<accession>A0A820F918</accession>
<comment type="caution">
    <text evidence="2">The sequence shown here is derived from an EMBL/GenBank/DDBJ whole genome shotgun (WGS) entry which is preliminary data.</text>
</comment>
<dbReference type="AlphaFoldDB" id="A0A820F918"/>
<organism evidence="2 3">
    <name type="scientific">Rotaria magnacalcarata</name>
    <dbReference type="NCBI Taxonomy" id="392030"/>
    <lineage>
        <taxon>Eukaryota</taxon>
        <taxon>Metazoa</taxon>
        <taxon>Spiralia</taxon>
        <taxon>Gnathifera</taxon>
        <taxon>Rotifera</taxon>
        <taxon>Eurotatoria</taxon>
        <taxon>Bdelloidea</taxon>
        <taxon>Philodinida</taxon>
        <taxon>Philodinidae</taxon>
        <taxon>Rotaria</taxon>
    </lineage>
</organism>
<proteinExistence type="predicted"/>
<dbReference type="EMBL" id="CAJOBG010009168">
    <property type="protein sequence ID" value="CAF4260301.1"/>
    <property type="molecule type" value="Genomic_DNA"/>
</dbReference>
<feature type="region of interest" description="Disordered" evidence="1">
    <location>
        <begin position="41"/>
        <end position="72"/>
    </location>
</feature>
<evidence type="ECO:0000313" key="2">
    <source>
        <dbReference type="EMBL" id="CAF4260301.1"/>
    </source>
</evidence>
<dbReference type="Proteomes" id="UP000663866">
    <property type="component" value="Unassembled WGS sequence"/>
</dbReference>
<evidence type="ECO:0000313" key="3">
    <source>
        <dbReference type="Proteomes" id="UP000663866"/>
    </source>
</evidence>
<evidence type="ECO:0000256" key="1">
    <source>
        <dbReference type="SAM" id="MobiDB-lite"/>
    </source>
</evidence>
<protein>
    <submittedName>
        <fullName evidence="2">Uncharacterized protein</fullName>
    </submittedName>
</protein>